<evidence type="ECO:0000259" key="7">
    <source>
        <dbReference type="Pfam" id="PF01694"/>
    </source>
</evidence>
<proteinExistence type="predicted"/>
<comment type="caution">
    <text evidence="8">The sequence shown here is derived from an EMBL/GenBank/DDBJ whole genome shotgun (WGS) entry which is preliminary data.</text>
</comment>
<sequence>MLSSATLLSVLLSVVLPLSIVAAALGSLVAVRRLHRTERRWGDVARSRLVMGVPWGSLLVIALVFCVYLFVQDGITDFSDPVTLPYRAYSYFYPLGMLTASFSHAGPDHLLGNLAGAAVVAPIAEYAWSHYPDERGEGTFTSLWTNPWLRALVIFPGIVVAITIGTSFFALGPVIGFSGVVFAFAAFALVHYPIVTIVGVLGVQSVLLTVYRALQVPVGVYVAQPSPPSAPSWAGIAIQGHALGFFVGLVLGIAVLRARGQRPDALRVWLAILLYAFAQGLWQIYWFGGGNVYVLLQGPGVLIVLVLAVVITAALVASDRPLLPRRGDRSPIDRPLELARADGGRGGHGADDGELDRRDGPDGGTAIGARLERISSLATPAGPTTGIAGLGRRKTATVVVLAVFAILVGVAIPINLFVLEDPTVGDDPEAAVEIEDYTVQYAEDVENAMVSPVQIGPLTDVLGGAFESSGVIVTSEERQLWVEAVPADALAFSGETEVTVGGPGWRESVHVERTGWTPVGNDTVYQVEIWAEGEEPQLAHQSEAARADVRIDDRIVTVDVDDDGFVLEVELPNGAVETASLPTENESTSAGGLEFERDDETIHAGADGTRAAVATEETYG</sequence>
<feature type="transmembrane region" description="Helical" evidence="6">
    <location>
        <begin position="110"/>
        <end position="128"/>
    </location>
</feature>
<keyword evidence="2 6" id="KW-0812">Transmembrane</keyword>
<dbReference type="Pfam" id="PF01694">
    <property type="entry name" value="Rhomboid"/>
    <property type="match status" value="1"/>
</dbReference>
<feature type="transmembrane region" description="Helical" evidence="6">
    <location>
        <begin position="86"/>
        <end position="103"/>
    </location>
</feature>
<feature type="domain" description="Peptidase S54 rhomboid" evidence="7">
    <location>
        <begin position="97"/>
        <end position="257"/>
    </location>
</feature>
<feature type="transmembrane region" description="Helical" evidence="6">
    <location>
        <begin position="180"/>
        <end position="213"/>
    </location>
</feature>
<dbReference type="SUPFAM" id="SSF144091">
    <property type="entry name" value="Rhomboid-like"/>
    <property type="match status" value="1"/>
</dbReference>
<dbReference type="OrthoDB" id="205691at2157"/>
<feature type="transmembrane region" description="Helical" evidence="6">
    <location>
        <begin position="294"/>
        <end position="317"/>
    </location>
</feature>
<name>L9XNM7_9EURY</name>
<dbReference type="GO" id="GO:0004252">
    <property type="term" value="F:serine-type endopeptidase activity"/>
    <property type="evidence" value="ECO:0007669"/>
    <property type="project" value="InterPro"/>
</dbReference>
<evidence type="ECO:0000313" key="8">
    <source>
        <dbReference type="EMBL" id="ELY62248.1"/>
    </source>
</evidence>
<dbReference type="PATRIC" id="fig|1227499.3.peg.89"/>
<dbReference type="eggNOG" id="arCOG01771">
    <property type="taxonomic scope" value="Archaea"/>
</dbReference>
<evidence type="ECO:0000313" key="9">
    <source>
        <dbReference type="Proteomes" id="UP000011602"/>
    </source>
</evidence>
<dbReference type="AlphaFoldDB" id="L9XNM7"/>
<reference evidence="8 9" key="1">
    <citation type="journal article" date="2014" name="PLoS Genet.">
        <title>Phylogenetically driven sequencing of extremely halophilic archaea reveals strategies for static and dynamic osmo-response.</title>
        <authorList>
            <person name="Becker E.A."/>
            <person name="Seitzer P.M."/>
            <person name="Tritt A."/>
            <person name="Larsen D."/>
            <person name="Krusor M."/>
            <person name="Yao A.I."/>
            <person name="Wu D."/>
            <person name="Madern D."/>
            <person name="Eisen J.A."/>
            <person name="Darling A.E."/>
            <person name="Facciotti M.T."/>
        </authorList>
    </citation>
    <scope>NUCLEOTIDE SEQUENCE [LARGE SCALE GENOMIC DNA]</scope>
    <source>
        <strain evidence="8 9">JCM 12255</strain>
    </source>
</reference>
<evidence type="ECO:0000256" key="3">
    <source>
        <dbReference type="ARBA" id="ARBA00022989"/>
    </source>
</evidence>
<protein>
    <submittedName>
        <fullName evidence="8">Rhomboid family protein</fullName>
    </submittedName>
</protein>
<feature type="transmembrane region" description="Helical" evidence="6">
    <location>
        <begin position="398"/>
        <end position="419"/>
    </location>
</feature>
<feature type="transmembrane region" description="Helical" evidence="6">
    <location>
        <begin position="6"/>
        <end position="31"/>
    </location>
</feature>
<evidence type="ECO:0000256" key="4">
    <source>
        <dbReference type="ARBA" id="ARBA00023136"/>
    </source>
</evidence>
<dbReference type="RefSeq" id="WP_007257402.1">
    <property type="nucleotide sequence ID" value="NZ_AOHZ01000002.1"/>
</dbReference>
<dbReference type="Proteomes" id="UP000011602">
    <property type="component" value="Unassembled WGS sequence"/>
</dbReference>
<feature type="region of interest" description="Disordered" evidence="5">
    <location>
        <begin position="327"/>
        <end position="362"/>
    </location>
</feature>
<feature type="transmembrane region" description="Helical" evidence="6">
    <location>
        <begin position="233"/>
        <end position="256"/>
    </location>
</feature>
<dbReference type="InterPro" id="IPR022764">
    <property type="entry name" value="Peptidase_S54_rhomboid_dom"/>
</dbReference>
<keyword evidence="9" id="KW-1185">Reference proteome</keyword>
<evidence type="ECO:0000256" key="6">
    <source>
        <dbReference type="SAM" id="Phobius"/>
    </source>
</evidence>
<organism evidence="8 9">
    <name type="scientific">Natronolimnohabitans innermongolicus JCM 12255</name>
    <dbReference type="NCBI Taxonomy" id="1227499"/>
    <lineage>
        <taxon>Archaea</taxon>
        <taxon>Methanobacteriati</taxon>
        <taxon>Methanobacteriota</taxon>
        <taxon>Stenosarchaea group</taxon>
        <taxon>Halobacteria</taxon>
        <taxon>Halobacteriales</taxon>
        <taxon>Natrialbaceae</taxon>
        <taxon>Natronolimnohabitans</taxon>
    </lineage>
</organism>
<evidence type="ECO:0000256" key="1">
    <source>
        <dbReference type="ARBA" id="ARBA00004141"/>
    </source>
</evidence>
<comment type="subcellular location">
    <subcellularLocation>
        <location evidence="1">Membrane</location>
        <topology evidence="1">Multi-pass membrane protein</topology>
    </subcellularLocation>
</comment>
<dbReference type="EMBL" id="AOHZ01000002">
    <property type="protein sequence ID" value="ELY62248.1"/>
    <property type="molecule type" value="Genomic_DNA"/>
</dbReference>
<gene>
    <name evidence="8" type="ORF">C493_00440</name>
</gene>
<feature type="transmembrane region" description="Helical" evidence="6">
    <location>
        <begin position="148"/>
        <end position="171"/>
    </location>
</feature>
<accession>L9XNM7</accession>
<feature type="transmembrane region" description="Helical" evidence="6">
    <location>
        <begin position="52"/>
        <end position="71"/>
    </location>
</feature>
<keyword evidence="3 6" id="KW-1133">Transmembrane helix</keyword>
<keyword evidence="4 6" id="KW-0472">Membrane</keyword>
<dbReference type="GO" id="GO:0016020">
    <property type="term" value="C:membrane"/>
    <property type="evidence" value="ECO:0007669"/>
    <property type="project" value="UniProtKB-SubCell"/>
</dbReference>
<evidence type="ECO:0000256" key="5">
    <source>
        <dbReference type="SAM" id="MobiDB-lite"/>
    </source>
</evidence>
<evidence type="ECO:0000256" key="2">
    <source>
        <dbReference type="ARBA" id="ARBA00022692"/>
    </source>
</evidence>
<dbReference type="InterPro" id="IPR035952">
    <property type="entry name" value="Rhomboid-like_sf"/>
</dbReference>
<feature type="transmembrane region" description="Helical" evidence="6">
    <location>
        <begin position="268"/>
        <end position="288"/>
    </location>
</feature>
<dbReference type="Gene3D" id="1.20.1540.10">
    <property type="entry name" value="Rhomboid-like"/>
    <property type="match status" value="1"/>
</dbReference>
<feature type="compositionally biased region" description="Basic and acidic residues" evidence="5">
    <location>
        <begin position="327"/>
        <end position="361"/>
    </location>
</feature>